<gene>
    <name evidence="2" type="ORF">JAAARDRAFT_31111</name>
</gene>
<dbReference type="Proteomes" id="UP000027265">
    <property type="component" value="Unassembled WGS sequence"/>
</dbReference>
<dbReference type="InterPro" id="IPR012337">
    <property type="entry name" value="RNaseH-like_sf"/>
</dbReference>
<evidence type="ECO:0000313" key="3">
    <source>
        <dbReference type="Proteomes" id="UP000027265"/>
    </source>
</evidence>
<dbReference type="EMBL" id="KL197712">
    <property type="protein sequence ID" value="KDQ61642.1"/>
    <property type="molecule type" value="Genomic_DNA"/>
</dbReference>
<dbReference type="InParanoid" id="A0A067QDR4"/>
<reference evidence="3" key="1">
    <citation type="journal article" date="2014" name="Proc. Natl. Acad. Sci. U.S.A.">
        <title>Extensive sampling of basidiomycete genomes demonstrates inadequacy of the white-rot/brown-rot paradigm for wood decay fungi.</title>
        <authorList>
            <person name="Riley R."/>
            <person name="Salamov A.A."/>
            <person name="Brown D.W."/>
            <person name="Nagy L.G."/>
            <person name="Floudas D."/>
            <person name="Held B.W."/>
            <person name="Levasseur A."/>
            <person name="Lombard V."/>
            <person name="Morin E."/>
            <person name="Otillar R."/>
            <person name="Lindquist E.A."/>
            <person name="Sun H."/>
            <person name="LaButti K.M."/>
            <person name="Schmutz J."/>
            <person name="Jabbour D."/>
            <person name="Luo H."/>
            <person name="Baker S.E."/>
            <person name="Pisabarro A.G."/>
            <person name="Walton J.D."/>
            <person name="Blanchette R.A."/>
            <person name="Henrissat B."/>
            <person name="Martin F."/>
            <person name="Cullen D."/>
            <person name="Hibbett D.S."/>
            <person name="Grigoriev I.V."/>
        </authorList>
    </citation>
    <scope>NUCLEOTIDE SEQUENCE [LARGE SCALE GENOMIC DNA]</scope>
    <source>
        <strain evidence="3">MUCL 33604</strain>
    </source>
</reference>
<dbReference type="AlphaFoldDB" id="A0A067QDR4"/>
<dbReference type="InterPro" id="IPR036397">
    <property type="entry name" value="RNaseH_sf"/>
</dbReference>
<name>A0A067QDR4_9AGAM</name>
<dbReference type="HOGENOM" id="CLU_136924_0_0_1"/>
<dbReference type="OrthoDB" id="444848at2759"/>
<dbReference type="STRING" id="933084.A0A067QDR4"/>
<protein>
    <recommendedName>
        <fullName evidence="4">Integrase catalytic domain-containing protein</fullName>
    </recommendedName>
</protein>
<organism evidence="2 3">
    <name type="scientific">Jaapia argillacea MUCL 33604</name>
    <dbReference type="NCBI Taxonomy" id="933084"/>
    <lineage>
        <taxon>Eukaryota</taxon>
        <taxon>Fungi</taxon>
        <taxon>Dikarya</taxon>
        <taxon>Basidiomycota</taxon>
        <taxon>Agaricomycotina</taxon>
        <taxon>Agaricomycetes</taxon>
        <taxon>Agaricomycetidae</taxon>
        <taxon>Jaapiales</taxon>
        <taxon>Jaapiaceae</taxon>
        <taxon>Jaapia</taxon>
    </lineage>
</organism>
<accession>A0A067QDR4</accession>
<dbReference type="GO" id="GO:0003676">
    <property type="term" value="F:nucleic acid binding"/>
    <property type="evidence" value="ECO:0007669"/>
    <property type="project" value="InterPro"/>
</dbReference>
<dbReference type="SUPFAM" id="SSF53098">
    <property type="entry name" value="Ribonuclease H-like"/>
    <property type="match status" value="1"/>
</dbReference>
<evidence type="ECO:0008006" key="4">
    <source>
        <dbReference type="Google" id="ProtNLM"/>
    </source>
</evidence>
<sequence>MSDSTNALLPHSPNSSQTSNQYGINHIQISSYNSHTNRIVEHHHLDARESMMKNCGDVELKWSSVVHAVFWTEHVIIQKSAGYSPFYMAHSVEPLFPFNITEATYLSPPIESPLSTIDLISLCACQLKK</sequence>
<proteinExistence type="predicted"/>
<keyword evidence="3" id="KW-1185">Reference proteome</keyword>
<evidence type="ECO:0000313" key="2">
    <source>
        <dbReference type="EMBL" id="KDQ61642.1"/>
    </source>
</evidence>
<evidence type="ECO:0000256" key="1">
    <source>
        <dbReference type="SAM" id="MobiDB-lite"/>
    </source>
</evidence>
<feature type="region of interest" description="Disordered" evidence="1">
    <location>
        <begin position="1"/>
        <end position="20"/>
    </location>
</feature>
<dbReference type="Gene3D" id="3.30.420.10">
    <property type="entry name" value="Ribonuclease H-like superfamily/Ribonuclease H"/>
    <property type="match status" value="1"/>
</dbReference>